<dbReference type="InterPro" id="IPR000182">
    <property type="entry name" value="GNAT_dom"/>
</dbReference>
<name>A0A2T4PX32_9STAP</name>
<dbReference type="Proteomes" id="UP000241209">
    <property type="component" value="Unassembled WGS sequence"/>
</dbReference>
<dbReference type="GO" id="GO:0016747">
    <property type="term" value="F:acyltransferase activity, transferring groups other than amino-acyl groups"/>
    <property type="evidence" value="ECO:0007669"/>
    <property type="project" value="InterPro"/>
</dbReference>
<dbReference type="EMBL" id="PZFK01000001">
    <property type="protein sequence ID" value="PTI31065.1"/>
    <property type="molecule type" value="Genomic_DNA"/>
</dbReference>
<feature type="domain" description="N-acetyltransferase" evidence="1">
    <location>
        <begin position="1"/>
        <end position="180"/>
    </location>
</feature>
<dbReference type="GeneID" id="64117711"/>
<reference evidence="3 5" key="3">
    <citation type="submission" date="2021-02" db="EMBL/GenBank/DDBJ databases">
        <title>FDA dAtabase for Regulatory Grade micrObial Sequences (FDA-ARGOS): Supporting development and validation of Infectious Disease Dx tests.</title>
        <authorList>
            <person name="Sproer C."/>
            <person name="Gronow S."/>
            <person name="Severitt S."/>
            <person name="Schroder I."/>
            <person name="Tallon L."/>
            <person name="Sadzewicz L."/>
            <person name="Zhao X."/>
            <person name="Boylan J."/>
            <person name="Ott S."/>
            <person name="Bowen H."/>
            <person name="Vavikolanu K."/>
            <person name="Mehta A."/>
            <person name="Aluvathingal J."/>
            <person name="Nadendla S."/>
            <person name="Lowell S."/>
            <person name="Myers T."/>
            <person name="Yan Y."/>
            <person name="Sichtig H."/>
        </authorList>
    </citation>
    <scope>NUCLEOTIDE SEQUENCE [LARGE SCALE GENOMIC DNA]</scope>
    <source>
        <strain evidence="3 5">FDAARGOS_1207</strain>
    </source>
</reference>
<proteinExistence type="predicted"/>
<protein>
    <submittedName>
        <fullName evidence="2 3">N-acetyltransferase</fullName>
    </submittedName>
</protein>
<organism evidence="2 4">
    <name type="scientific">Mammaliicoccus vitulinus</name>
    <dbReference type="NCBI Taxonomy" id="71237"/>
    <lineage>
        <taxon>Bacteria</taxon>
        <taxon>Bacillati</taxon>
        <taxon>Bacillota</taxon>
        <taxon>Bacilli</taxon>
        <taxon>Bacillales</taxon>
        <taxon>Staphylococcaceae</taxon>
        <taxon>Mammaliicoccus</taxon>
    </lineage>
</organism>
<evidence type="ECO:0000313" key="2">
    <source>
        <dbReference type="EMBL" id="PTI31065.1"/>
    </source>
</evidence>
<dbReference type="AlphaFoldDB" id="A0A2T4PX32"/>
<keyword evidence="5" id="KW-1185">Reference proteome</keyword>
<dbReference type="CDD" id="cd04301">
    <property type="entry name" value="NAT_SF"/>
    <property type="match status" value="1"/>
</dbReference>
<dbReference type="Proteomes" id="UP000627155">
    <property type="component" value="Chromosome"/>
</dbReference>
<sequence>MNFEVVTSIDDPLFKKALEMYEDIFKAEVREDRHVFIHSLTSDYIQKHYIFLVGLIDDTVVSLSTGHYEPTTNSAFIIYLMTHPEYRNQRVGAQTLEKIEKELHKHAQDVHGRDANMIMLESFGVEVYDDESKQEDAIMRKNFFNRHGYEIQQDFPYIQPNPQKSLPPTPIDLYIKQYLPLQKDVIAPSIRSCYINKYIHGNENDREFVYELLESMDL</sequence>
<dbReference type="STRING" id="1167632.GCA_000286335_01151"/>
<reference evidence="2 4" key="1">
    <citation type="journal article" date="2016" name="Front. Microbiol.">
        <title>Comprehensive Phylogenetic Analysis of Bovine Non-aureus Staphylococci Species Based on Whole-Genome Sequencing.</title>
        <authorList>
            <person name="Naushad S."/>
            <person name="Barkema H.W."/>
            <person name="Luby C."/>
            <person name="Condas L.A."/>
            <person name="Nobrega D.B."/>
            <person name="Carson D.A."/>
            <person name="De Buck J."/>
        </authorList>
    </citation>
    <scope>NUCLEOTIDE SEQUENCE [LARGE SCALE GENOMIC DNA]</scope>
    <source>
        <strain evidence="2 4">SNUC 2204</strain>
    </source>
</reference>
<dbReference type="Pfam" id="PF00583">
    <property type="entry name" value="Acetyltransf_1"/>
    <property type="match status" value="1"/>
</dbReference>
<evidence type="ECO:0000313" key="4">
    <source>
        <dbReference type="Proteomes" id="UP000241209"/>
    </source>
</evidence>
<dbReference type="Gene3D" id="3.40.630.30">
    <property type="match status" value="1"/>
</dbReference>
<dbReference type="EMBL" id="CP069486">
    <property type="protein sequence ID" value="QRO85935.1"/>
    <property type="molecule type" value="Genomic_DNA"/>
</dbReference>
<accession>A0A2T4PX32</accession>
<keyword evidence="2" id="KW-0808">Transferase</keyword>
<dbReference type="InterPro" id="IPR016181">
    <property type="entry name" value="Acyl_CoA_acyltransferase"/>
</dbReference>
<gene>
    <name evidence="2" type="ORF">BU072_00240</name>
    <name evidence="3" type="ORF">I6J37_04465</name>
</gene>
<dbReference type="RefSeq" id="WP_016911838.1">
    <property type="nucleotide sequence ID" value="NZ_BMDF01000012.1"/>
</dbReference>
<dbReference type="OrthoDB" id="2398454at2"/>
<reference evidence="2" key="2">
    <citation type="submission" date="2018-03" db="EMBL/GenBank/DDBJ databases">
        <authorList>
            <person name="Keele B.F."/>
        </authorList>
    </citation>
    <scope>NUCLEOTIDE SEQUENCE</scope>
    <source>
        <strain evidence="2">SNUC 2204</strain>
    </source>
</reference>
<dbReference type="SUPFAM" id="SSF55729">
    <property type="entry name" value="Acyl-CoA N-acyltransferases (Nat)"/>
    <property type="match status" value="1"/>
</dbReference>
<evidence type="ECO:0000259" key="1">
    <source>
        <dbReference type="PROSITE" id="PS51186"/>
    </source>
</evidence>
<evidence type="ECO:0000313" key="3">
    <source>
        <dbReference type="EMBL" id="QRO85935.1"/>
    </source>
</evidence>
<dbReference type="PROSITE" id="PS51186">
    <property type="entry name" value="GNAT"/>
    <property type="match status" value="1"/>
</dbReference>
<evidence type="ECO:0000313" key="5">
    <source>
        <dbReference type="Proteomes" id="UP000627155"/>
    </source>
</evidence>